<dbReference type="CDD" id="cd03392">
    <property type="entry name" value="PAP2_like_2"/>
    <property type="match status" value="1"/>
</dbReference>
<dbReference type="SUPFAM" id="SSF48317">
    <property type="entry name" value="Acid phosphatase/Vanadium-dependent haloperoxidase"/>
    <property type="match status" value="1"/>
</dbReference>
<feature type="transmembrane region" description="Helical" evidence="1">
    <location>
        <begin position="68"/>
        <end position="90"/>
    </location>
</feature>
<keyword evidence="4" id="KW-1185">Reference proteome</keyword>
<dbReference type="SMART" id="SM00014">
    <property type="entry name" value="acidPPc"/>
    <property type="match status" value="1"/>
</dbReference>
<dbReference type="InterPro" id="IPR036938">
    <property type="entry name" value="PAP2/HPO_sf"/>
</dbReference>
<feature type="transmembrane region" description="Helical" evidence="1">
    <location>
        <begin position="197"/>
        <end position="215"/>
    </location>
</feature>
<evidence type="ECO:0000256" key="1">
    <source>
        <dbReference type="SAM" id="Phobius"/>
    </source>
</evidence>
<feature type="transmembrane region" description="Helical" evidence="1">
    <location>
        <begin position="97"/>
        <end position="117"/>
    </location>
</feature>
<accession>A0A5C7FZM1</accession>
<dbReference type="OrthoDB" id="9773582at2"/>
<comment type="caution">
    <text evidence="3">The sequence shown here is derived from an EMBL/GenBank/DDBJ whole genome shotgun (WGS) entry which is preliminary data.</text>
</comment>
<dbReference type="PANTHER" id="PTHR14969">
    <property type="entry name" value="SPHINGOSINE-1-PHOSPHATE PHOSPHOHYDROLASE"/>
    <property type="match status" value="1"/>
</dbReference>
<organism evidence="3 4">
    <name type="scientific">Neolewinella aurantiaca</name>
    <dbReference type="NCBI Taxonomy" id="2602767"/>
    <lineage>
        <taxon>Bacteria</taxon>
        <taxon>Pseudomonadati</taxon>
        <taxon>Bacteroidota</taxon>
        <taxon>Saprospiria</taxon>
        <taxon>Saprospirales</taxon>
        <taxon>Lewinellaceae</taxon>
        <taxon>Neolewinella</taxon>
    </lineage>
</organism>
<protein>
    <submittedName>
        <fullName evidence="3">Phosphatase PAP2 family protein</fullName>
    </submittedName>
</protein>
<dbReference type="Proteomes" id="UP000321907">
    <property type="component" value="Unassembled WGS sequence"/>
</dbReference>
<dbReference type="Gene3D" id="1.20.144.10">
    <property type="entry name" value="Phosphatidic acid phosphatase type 2/haloperoxidase"/>
    <property type="match status" value="1"/>
</dbReference>
<dbReference type="RefSeq" id="WP_147929165.1">
    <property type="nucleotide sequence ID" value="NZ_VOXD01000003.1"/>
</dbReference>
<evidence type="ECO:0000313" key="3">
    <source>
        <dbReference type="EMBL" id="TXF91146.1"/>
    </source>
</evidence>
<feature type="transmembrane region" description="Helical" evidence="1">
    <location>
        <begin position="170"/>
        <end position="191"/>
    </location>
</feature>
<dbReference type="EMBL" id="VOXD01000003">
    <property type="protein sequence ID" value="TXF91146.1"/>
    <property type="molecule type" value="Genomic_DNA"/>
</dbReference>
<evidence type="ECO:0000313" key="4">
    <source>
        <dbReference type="Proteomes" id="UP000321907"/>
    </source>
</evidence>
<feature type="transmembrane region" description="Helical" evidence="1">
    <location>
        <begin position="137"/>
        <end position="158"/>
    </location>
</feature>
<keyword evidence="1" id="KW-1133">Transmembrane helix</keyword>
<gene>
    <name evidence="3" type="ORF">FUA23_02645</name>
</gene>
<feature type="transmembrane region" description="Helical" evidence="1">
    <location>
        <begin position="18"/>
        <end position="40"/>
    </location>
</feature>
<feature type="domain" description="Phosphatidic acid phosphatase type 2/haloperoxidase" evidence="2">
    <location>
        <begin position="97"/>
        <end position="212"/>
    </location>
</feature>
<name>A0A5C7FZM1_9BACT</name>
<sequence length="227" mass="26141">MVKLFSRFLTYLRRDERLLLNVVIALIVGYAAISAFVFLLPTETVDIWFTQGVQRYQAPWLDAFMNGVSWFATIPGGLITIGTVSIVFMWQRRWLEACFVALSLLAVPIVAIVKRLFGRARPTEDLVRVIKEFHNQSFPSGHVVFYTVLFGFIAFLMYRSTHYKLWVRRLVGWFCIALILLVPVSRMYLGAHWFTDVSAGFILGLLLLIGLVEWYSHAKRRRSKATA</sequence>
<reference evidence="3 4" key="1">
    <citation type="submission" date="2019-08" db="EMBL/GenBank/DDBJ databases">
        <title>Lewinella sp. strain SSH13 Genome sequencing and assembly.</title>
        <authorList>
            <person name="Kim I."/>
        </authorList>
    </citation>
    <scope>NUCLEOTIDE SEQUENCE [LARGE SCALE GENOMIC DNA]</scope>
    <source>
        <strain evidence="3 4">SSH13</strain>
    </source>
</reference>
<dbReference type="PANTHER" id="PTHR14969:SF13">
    <property type="entry name" value="AT30094P"/>
    <property type="match status" value="1"/>
</dbReference>
<dbReference type="InterPro" id="IPR000326">
    <property type="entry name" value="PAP2/HPO"/>
</dbReference>
<evidence type="ECO:0000259" key="2">
    <source>
        <dbReference type="SMART" id="SM00014"/>
    </source>
</evidence>
<keyword evidence="1" id="KW-0472">Membrane</keyword>
<dbReference type="AlphaFoldDB" id="A0A5C7FZM1"/>
<dbReference type="Pfam" id="PF01569">
    <property type="entry name" value="PAP2"/>
    <property type="match status" value="1"/>
</dbReference>
<proteinExistence type="predicted"/>
<keyword evidence="1" id="KW-0812">Transmembrane</keyword>